<reference evidence="2 3" key="1">
    <citation type="journal article" date="2013" name="Front. Microbiol.">
        <title>Comparative genomic analyses of the cyanobacterium, Lyngbya aestuarii BL J, a powerful hydrogen producer.</title>
        <authorList>
            <person name="Kothari A."/>
            <person name="Vaughn M."/>
            <person name="Garcia-Pichel F."/>
        </authorList>
    </citation>
    <scope>NUCLEOTIDE SEQUENCE [LARGE SCALE GENOMIC DNA]</scope>
    <source>
        <strain evidence="2 3">BL J</strain>
    </source>
</reference>
<keyword evidence="2" id="KW-0489">Methyltransferase</keyword>
<dbReference type="InterPro" id="IPR052514">
    <property type="entry name" value="SAM-dependent_MTase"/>
</dbReference>
<dbReference type="GO" id="GO:0008168">
    <property type="term" value="F:methyltransferase activity"/>
    <property type="evidence" value="ECO:0007669"/>
    <property type="project" value="UniProtKB-KW"/>
</dbReference>
<dbReference type="Proteomes" id="UP000017127">
    <property type="component" value="Unassembled WGS sequence"/>
</dbReference>
<dbReference type="NCBIfam" id="TIGR01444">
    <property type="entry name" value="fkbM_fam"/>
    <property type="match status" value="1"/>
</dbReference>
<dbReference type="PANTHER" id="PTHR34203:SF15">
    <property type="entry name" value="SLL1173 PROTEIN"/>
    <property type="match status" value="1"/>
</dbReference>
<keyword evidence="3" id="KW-1185">Reference proteome</keyword>
<dbReference type="SUPFAM" id="SSF53335">
    <property type="entry name" value="S-adenosyl-L-methionine-dependent methyltransferases"/>
    <property type="match status" value="1"/>
</dbReference>
<sequence>MNTITKDVLNTTLDILPNSVQRYLKYLYYELKGGEPELKLLPQLCDRQKLSLDVGANRGMYTLYLQSLSQEVICFEPNPNLSHYLEQLFTKQNVSVINCGLGDCHTQMELNIPYVGNRELHGWGSLRKDFQNSTWKEQEITDIKTFNIEINKLDDFQFKNVGFIKIDVEGFESQVIQGAMQTLKTNKPNLIIEIEQRHNEIQIEEIFQKILQLGYFGYFLFERKLHNLEIFNPASMQASENTDGRGQYICNFIFSPQPLN</sequence>
<protein>
    <submittedName>
        <fullName evidence="2">Methyltransferase, FkbM family domain protein</fullName>
    </submittedName>
</protein>
<accession>U7QL88</accession>
<dbReference type="OrthoDB" id="421171at2"/>
<dbReference type="EMBL" id="AUZM01000015">
    <property type="protein sequence ID" value="ERT08032.1"/>
    <property type="molecule type" value="Genomic_DNA"/>
</dbReference>
<proteinExistence type="predicted"/>
<dbReference type="PANTHER" id="PTHR34203">
    <property type="entry name" value="METHYLTRANSFERASE, FKBM FAMILY PROTEIN"/>
    <property type="match status" value="1"/>
</dbReference>
<dbReference type="RefSeq" id="WP_023065795.1">
    <property type="nucleotide sequence ID" value="NZ_AUZM01000015.1"/>
</dbReference>
<gene>
    <name evidence="2" type="ORF">M595_2031</name>
</gene>
<feature type="domain" description="Methyltransferase FkbM" evidence="1">
    <location>
        <begin position="53"/>
        <end position="215"/>
    </location>
</feature>
<keyword evidence="2" id="KW-0808">Transferase</keyword>
<dbReference type="InterPro" id="IPR029063">
    <property type="entry name" value="SAM-dependent_MTases_sf"/>
</dbReference>
<evidence type="ECO:0000259" key="1">
    <source>
        <dbReference type="Pfam" id="PF05050"/>
    </source>
</evidence>
<evidence type="ECO:0000313" key="2">
    <source>
        <dbReference type="EMBL" id="ERT08032.1"/>
    </source>
</evidence>
<dbReference type="Gene3D" id="3.40.50.150">
    <property type="entry name" value="Vaccinia Virus protein VP39"/>
    <property type="match status" value="1"/>
</dbReference>
<evidence type="ECO:0000313" key="3">
    <source>
        <dbReference type="Proteomes" id="UP000017127"/>
    </source>
</evidence>
<dbReference type="GO" id="GO:0032259">
    <property type="term" value="P:methylation"/>
    <property type="evidence" value="ECO:0007669"/>
    <property type="project" value="UniProtKB-KW"/>
</dbReference>
<comment type="caution">
    <text evidence="2">The sequence shown here is derived from an EMBL/GenBank/DDBJ whole genome shotgun (WGS) entry which is preliminary data.</text>
</comment>
<dbReference type="Pfam" id="PF05050">
    <property type="entry name" value="Methyltransf_21"/>
    <property type="match status" value="1"/>
</dbReference>
<name>U7QL88_9CYAN</name>
<organism evidence="2 3">
    <name type="scientific">Lyngbya aestuarii BL J</name>
    <dbReference type="NCBI Taxonomy" id="1348334"/>
    <lineage>
        <taxon>Bacteria</taxon>
        <taxon>Bacillati</taxon>
        <taxon>Cyanobacteriota</taxon>
        <taxon>Cyanophyceae</taxon>
        <taxon>Oscillatoriophycideae</taxon>
        <taxon>Oscillatoriales</taxon>
        <taxon>Microcoleaceae</taxon>
        <taxon>Lyngbya</taxon>
    </lineage>
</organism>
<dbReference type="AlphaFoldDB" id="U7QL88"/>
<dbReference type="InterPro" id="IPR006342">
    <property type="entry name" value="FkbM_mtfrase"/>
</dbReference>